<gene>
    <name evidence="5" type="ORF">EST38_g10971</name>
</gene>
<dbReference type="OrthoDB" id="4781at2759"/>
<dbReference type="GO" id="GO:0005975">
    <property type="term" value="P:carbohydrate metabolic process"/>
    <property type="evidence" value="ECO:0007669"/>
    <property type="project" value="InterPro"/>
</dbReference>
<dbReference type="GO" id="GO:0004553">
    <property type="term" value="F:hydrolase activity, hydrolyzing O-glycosyl compounds"/>
    <property type="evidence" value="ECO:0007669"/>
    <property type="project" value="InterPro"/>
</dbReference>
<protein>
    <recommendedName>
        <fullName evidence="4">GH16 domain-containing protein</fullName>
    </recommendedName>
</protein>
<dbReference type="PANTHER" id="PTHR10963:SF55">
    <property type="entry name" value="GLYCOSIDE HYDROLASE FAMILY 16 PROTEIN"/>
    <property type="match status" value="1"/>
</dbReference>
<keyword evidence="3" id="KW-1133">Transmembrane helix</keyword>
<evidence type="ECO:0000313" key="5">
    <source>
        <dbReference type="EMBL" id="RXW14886.1"/>
    </source>
</evidence>
<dbReference type="PANTHER" id="PTHR10963">
    <property type="entry name" value="GLYCOSYL HYDROLASE-RELATED"/>
    <property type="match status" value="1"/>
</dbReference>
<dbReference type="InterPro" id="IPR050546">
    <property type="entry name" value="Glycosyl_Hydrlase_16"/>
</dbReference>
<feature type="compositionally biased region" description="Polar residues" evidence="2">
    <location>
        <begin position="96"/>
        <end position="105"/>
    </location>
</feature>
<comment type="caution">
    <text evidence="5">The sequence shown here is derived from an EMBL/GenBank/DDBJ whole genome shotgun (WGS) entry which is preliminary data.</text>
</comment>
<feature type="domain" description="GH16" evidence="4">
    <location>
        <begin position="216"/>
        <end position="614"/>
    </location>
</feature>
<dbReference type="InterPro" id="IPR013320">
    <property type="entry name" value="ConA-like_dom_sf"/>
</dbReference>
<dbReference type="InterPro" id="IPR000757">
    <property type="entry name" value="Beta-glucanase-like"/>
</dbReference>
<accession>A0A4Q2D8F9</accession>
<dbReference type="STRING" id="2316362.A0A4Q2D8F9"/>
<feature type="transmembrane region" description="Helical" evidence="3">
    <location>
        <begin position="188"/>
        <end position="212"/>
    </location>
</feature>
<dbReference type="Proteomes" id="UP000290288">
    <property type="component" value="Unassembled WGS sequence"/>
</dbReference>
<feature type="compositionally biased region" description="Polar residues" evidence="2">
    <location>
        <begin position="72"/>
        <end position="82"/>
    </location>
</feature>
<feature type="region of interest" description="Disordered" evidence="2">
    <location>
        <begin position="23"/>
        <end position="131"/>
    </location>
</feature>
<comment type="similarity">
    <text evidence="1">Belongs to the glycosyl hydrolase 16 family.</text>
</comment>
<evidence type="ECO:0000313" key="6">
    <source>
        <dbReference type="Proteomes" id="UP000290288"/>
    </source>
</evidence>
<evidence type="ECO:0000256" key="3">
    <source>
        <dbReference type="SAM" id="Phobius"/>
    </source>
</evidence>
<evidence type="ECO:0000256" key="2">
    <source>
        <dbReference type="SAM" id="MobiDB-lite"/>
    </source>
</evidence>
<dbReference type="AlphaFoldDB" id="A0A4Q2D8F9"/>
<reference evidence="5 6" key="1">
    <citation type="submission" date="2019-01" db="EMBL/GenBank/DDBJ databases">
        <title>Draft genome sequence of Psathyrella aberdarensis IHI B618.</title>
        <authorList>
            <person name="Buettner E."/>
            <person name="Kellner H."/>
        </authorList>
    </citation>
    <scope>NUCLEOTIDE SEQUENCE [LARGE SCALE GENOMIC DNA]</scope>
    <source>
        <strain evidence="5 6">IHI B618</strain>
    </source>
</reference>
<dbReference type="Gene3D" id="2.60.120.200">
    <property type="match status" value="1"/>
</dbReference>
<keyword evidence="6" id="KW-1185">Reference proteome</keyword>
<dbReference type="PROSITE" id="PS51762">
    <property type="entry name" value="GH16_2"/>
    <property type="match status" value="1"/>
</dbReference>
<evidence type="ECO:0000259" key="4">
    <source>
        <dbReference type="PROSITE" id="PS51762"/>
    </source>
</evidence>
<feature type="compositionally biased region" description="Polar residues" evidence="2">
    <location>
        <begin position="29"/>
        <end position="41"/>
    </location>
</feature>
<proteinExistence type="inferred from homology"/>
<keyword evidence="3" id="KW-0812">Transmembrane</keyword>
<organism evidence="5 6">
    <name type="scientific">Candolleomyces aberdarensis</name>
    <dbReference type="NCBI Taxonomy" id="2316362"/>
    <lineage>
        <taxon>Eukaryota</taxon>
        <taxon>Fungi</taxon>
        <taxon>Dikarya</taxon>
        <taxon>Basidiomycota</taxon>
        <taxon>Agaricomycotina</taxon>
        <taxon>Agaricomycetes</taxon>
        <taxon>Agaricomycetidae</taxon>
        <taxon>Agaricales</taxon>
        <taxon>Agaricineae</taxon>
        <taxon>Psathyrellaceae</taxon>
        <taxon>Candolleomyces</taxon>
    </lineage>
</organism>
<sequence>MNRKIVPPHLRFANLNEVAENGVAEGASHSRTTSKSMSNVESPPITPRNPAFGTPSSPLSPPGSISSFSPGHTPSGSLTVPPNQFPFPDVQGHLSGLSSRTSSNGELPRKSSFGTGSRPNTAGDHTRPSSVRLREAFASPKPRPLTLYSSVQDSTVKIQRERPKSTMWTPEKTKEKPWLETRNPYNRIAYFLTYGVMFFGIAAGAVRCFLGWRSVPTLKGNLCPVMDENFNSEEGIFGENGKFFREVDMSGFGNGEFEMSTNSPTNSYVRNGYLYITPTLTSDVIGEAAIEDGHVFNITDCTFNITRGASYTDESKTALTNISAIGVDQEFDVAGYQKACSAVSNATSGSIINPIQSARLSTRLSASIRFGRVEVRAKIPTGDWLWPAIWMLPVENAYGGWPMSGSFTPASSCTNSSRYSSDSFASSFFSTRVRGACADFDVRGANYVRGSLNWGPDHSLNRAYKTYGWWSMRRGSYDTDFHTYAVEWDEDFLRIYVDSRLHHLLDLRIKKSFWELGQFPPMVQQGADTVALHNIWANGTKAAPFDQKFYLILDVGVGGTNGWFPDGKEKPWYDGSQTAMGEFWRARHEWYPTWPSDPEERSMVVDYVKMWQQC</sequence>
<name>A0A4Q2D8F9_9AGAR</name>
<evidence type="ECO:0000256" key="1">
    <source>
        <dbReference type="ARBA" id="ARBA00006865"/>
    </source>
</evidence>
<dbReference type="EMBL" id="SDEE01000630">
    <property type="protein sequence ID" value="RXW14886.1"/>
    <property type="molecule type" value="Genomic_DNA"/>
</dbReference>
<dbReference type="SUPFAM" id="SSF49899">
    <property type="entry name" value="Concanavalin A-like lectins/glucanases"/>
    <property type="match status" value="1"/>
</dbReference>
<keyword evidence="3" id="KW-0472">Membrane</keyword>